<organism evidence="1 2">
    <name type="scientific">Streptomyces radiopugnans</name>
    <dbReference type="NCBI Taxonomy" id="403935"/>
    <lineage>
        <taxon>Bacteria</taxon>
        <taxon>Bacillati</taxon>
        <taxon>Actinomycetota</taxon>
        <taxon>Actinomycetes</taxon>
        <taxon>Kitasatosporales</taxon>
        <taxon>Streptomycetaceae</taxon>
        <taxon>Streptomyces</taxon>
    </lineage>
</organism>
<reference evidence="1 2" key="1">
    <citation type="submission" date="2016-10" db="EMBL/GenBank/DDBJ databases">
        <authorList>
            <person name="de Groot N.N."/>
        </authorList>
    </citation>
    <scope>NUCLEOTIDE SEQUENCE [LARGE SCALE GENOMIC DNA]</scope>
    <source>
        <strain evidence="1 2">CGMCC 4.3519</strain>
    </source>
</reference>
<protein>
    <submittedName>
        <fullName evidence="1">Uncharacterized protein</fullName>
    </submittedName>
</protein>
<evidence type="ECO:0000313" key="1">
    <source>
        <dbReference type="EMBL" id="SEP95371.1"/>
    </source>
</evidence>
<keyword evidence="2" id="KW-1185">Reference proteome</keyword>
<proteinExistence type="predicted"/>
<gene>
    <name evidence="1" type="ORF">SAMN05216481_1036</name>
</gene>
<accession>A0A1H9C348</accession>
<dbReference type="Proteomes" id="UP000199055">
    <property type="component" value="Unassembled WGS sequence"/>
</dbReference>
<name>A0A1H9C348_9ACTN</name>
<sequence length="112" mass="11543">MAAASAVPGVVAAVARVAEVLRLAVPPAALAPQGVPGLTGLYGLLPRLRGRRVRRLPVRAGSLLRGAVPLLSCVPGIPAVSHPESSHAFERTVFRRTWCRGPGGGARIAAEL</sequence>
<dbReference type="EMBL" id="FOET01000003">
    <property type="protein sequence ID" value="SEP95371.1"/>
    <property type="molecule type" value="Genomic_DNA"/>
</dbReference>
<evidence type="ECO:0000313" key="2">
    <source>
        <dbReference type="Proteomes" id="UP000199055"/>
    </source>
</evidence>
<dbReference type="AlphaFoldDB" id="A0A1H9C348"/>